<comment type="caution">
    <text evidence="2">The sequence shown here is derived from an EMBL/GenBank/DDBJ whole genome shotgun (WGS) entry which is preliminary data.</text>
</comment>
<dbReference type="HOGENOM" id="CLU_017584_0_2_11"/>
<protein>
    <submittedName>
        <fullName evidence="2">GntR family transcriptional regulator</fullName>
    </submittedName>
</protein>
<organism evidence="2 3">
    <name type="scientific">Kitasatospora cheerisanensis KCTC 2395</name>
    <dbReference type="NCBI Taxonomy" id="1348663"/>
    <lineage>
        <taxon>Bacteria</taxon>
        <taxon>Bacillati</taxon>
        <taxon>Actinomycetota</taxon>
        <taxon>Actinomycetes</taxon>
        <taxon>Kitasatosporales</taxon>
        <taxon>Streptomycetaceae</taxon>
        <taxon>Kitasatospora</taxon>
    </lineage>
</organism>
<dbReference type="eggNOG" id="COG1167">
    <property type="taxonomic scope" value="Bacteria"/>
</dbReference>
<reference evidence="2 3" key="1">
    <citation type="submission" date="2014-05" db="EMBL/GenBank/DDBJ databases">
        <title>Draft Genome Sequence of Kitasatospora cheerisanensis KCTC 2395.</title>
        <authorList>
            <person name="Nam D.H."/>
        </authorList>
    </citation>
    <scope>NUCLEOTIDE SEQUENCE [LARGE SCALE GENOMIC DNA]</scope>
    <source>
        <strain evidence="2 3">KCTC 2395</strain>
    </source>
</reference>
<evidence type="ECO:0000313" key="2">
    <source>
        <dbReference type="EMBL" id="KDN84456.1"/>
    </source>
</evidence>
<dbReference type="PANTHER" id="PTHR46577">
    <property type="entry name" value="HTH-TYPE TRANSCRIPTIONAL REGULATORY PROTEIN GABR"/>
    <property type="match status" value="1"/>
</dbReference>
<feature type="domain" description="Aminotransferase class I/classII large" evidence="1">
    <location>
        <begin position="55"/>
        <end position="193"/>
    </location>
</feature>
<dbReference type="EMBL" id="JNBY01000093">
    <property type="protein sequence ID" value="KDN84456.1"/>
    <property type="molecule type" value="Genomic_DNA"/>
</dbReference>
<sequence>MVTPTRLSALMAAIRPIRWASSVSEKCFGLALLTPAHQYPLGMPLRAGRRVEAVDWARQVGGYLLEDDYDGEFRYDRHAIGAMQALDPDRVVYAGTASKSLASGVRLGWLALPAALVGPVMRHKRLADGQSGALEQLTLAELIDSGGYDRHVRRSRQLLRRRRDRLVEVLAERAPRVRVTGISAGLHAVLELPEGSPGEDELRSRALRSGLRVHTLGWSRAGGDDRPPERPPALVIGYGTPPDHAFEAALDALCALLES</sequence>
<dbReference type="InterPro" id="IPR015421">
    <property type="entry name" value="PyrdxlP-dep_Trfase_major"/>
</dbReference>
<dbReference type="InterPro" id="IPR051446">
    <property type="entry name" value="HTH_trans_reg/aminotransferase"/>
</dbReference>
<evidence type="ECO:0000313" key="3">
    <source>
        <dbReference type="Proteomes" id="UP000027178"/>
    </source>
</evidence>
<evidence type="ECO:0000259" key="1">
    <source>
        <dbReference type="Pfam" id="PF00155"/>
    </source>
</evidence>
<name>A0A066Z284_9ACTN</name>
<gene>
    <name evidence="2" type="ORF">KCH_42470</name>
</gene>
<dbReference type="InterPro" id="IPR015424">
    <property type="entry name" value="PyrdxlP-dep_Trfase"/>
</dbReference>
<dbReference type="Gene3D" id="3.40.640.10">
    <property type="entry name" value="Type I PLP-dependent aspartate aminotransferase-like (Major domain)"/>
    <property type="match status" value="1"/>
</dbReference>
<dbReference type="GO" id="GO:0030170">
    <property type="term" value="F:pyridoxal phosphate binding"/>
    <property type="evidence" value="ECO:0007669"/>
    <property type="project" value="InterPro"/>
</dbReference>
<dbReference type="PANTHER" id="PTHR46577:SF1">
    <property type="entry name" value="HTH-TYPE TRANSCRIPTIONAL REGULATORY PROTEIN GABR"/>
    <property type="match status" value="1"/>
</dbReference>
<proteinExistence type="predicted"/>
<dbReference type="Pfam" id="PF00155">
    <property type="entry name" value="Aminotran_1_2"/>
    <property type="match status" value="1"/>
</dbReference>
<dbReference type="Proteomes" id="UP000027178">
    <property type="component" value="Unassembled WGS sequence"/>
</dbReference>
<dbReference type="InterPro" id="IPR004839">
    <property type="entry name" value="Aminotransferase_I/II_large"/>
</dbReference>
<dbReference type="AlphaFoldDB" id="A0A066Z284"/>
<accession>A0A066Z284</accession>
<dbReference type="SUPFAM" id="SSF53383">
    <property type="entry name" value="PLP-dependent transferases"/>
    <property type="match status" value="1"/>
</dbReference>
<dbReference type="PATRIC" id="fig|1348663.4.peg.4094"/>
<keyword evidence="3" id="KW-1185">Reference proteome</keyword>